<dbReference type="SUPFAM" id="SSF56059">
    <property type="entry name" value="Glutathione synthetase ATP-binding domain-like"/>
    <property type="match status" value="1"/>
</dbReference>
<keyword evidence="18" id="KW-1185">Reference proteome</keyword>
<comment type="similarity">
    <text evidence="11 14">Belongs to the GARS family.</text>
</comment>
<dbReference type="PANTHER" id="PTHR43472">
    <property type="entry name" value="PHOSPHORIBOSYLAMINE--GLYCINE LIGASE"/>
    <property type="match status" value="1"/>
</dbReference>
<evidence type="ECO:0000256" key="1">
    <source>
        <dbReference type="ARBA" id="ARBA00001936"/>
    </source>
</evidence>
<dbReference type="SMART" id="SM01210">
    <property type="entry name" value="GARS_C"/>
    <property type="match status" value="1"/>
</dbReference>
<dbReference type="InterPro" id="IPR020560">
    <property type="entry name" value="PRibGlycinamide_synth_C-dom"/>
</dbReference>
<dbReference type="Gene3D" id="3.30.470.20">
    <property type="entry name" value="ATP-grasp fold, B domain"/>
    <property type="match status" value="1"/>
</dbReference>
<keyword evidence="10" id="KW-0464">Manganese</keyword>
<gene>
    <name evidence="14 17" type="primary">purD</name>
    <name evidence="17" type="ORF">LJ207_04985</name>
</gene>
<keyword evidence="8 14" id="KW-0658">Purine biosynthesis</keyword>
<evidence type="ECO:0000256" key="10">
    <source>
        <dbReference type="ARBA" id="ARBA00023211"/>
    </source>
</evidence>
<dbReference type="InterPro" id="IPR020561">
    <property type="entry name" value="PRibGlycinamid_synth_ATP-grasp"/>
</dbReference>
<evidence type="ECO:0000256" key="15">
    <source>
        <dbReference type="PROSITE-ProRule" id="PRU00409"/>
    </source>
</evidence>
<keyword evidence="6" id="KW-0479">Metal-binding</keyword>
<evidence type="ECO:0000256" key="9">
    <source>
        <dbReference type="ARBA" id="ARBA00022840"/>
    </source>
</evidence>
<evidence type="ECO:0000259" key="16">
    <source>
        <dbReference type="PROSITE" id="PS50975"/>
    </source>
</evidence>
<dbReference type="SMART" id="SM01209">
    <property type="entry name" value="GARS_A"/>
    <property type="match status" value="1"/>
</dbReference>
<dbReference type="Gene3D" id="3.90.600.10">
    <property type="entry name" value="Phosphoribosylglycinamide synthetase, C-terminal domain"/>
    <property type="match status" value="1"/>
</dbReference>
<dbReference type="InterPro" id="IPR011054">
    <property type="entry name" value="Rudment_hybrid_motif"/>
</dbReference>
<dbReference type="InterPro" id="IPR037123">
    <property type="entry name" value="PRibGlycinamide_synth_C_sf"/>
</dbReference>
<evidence type="ECO:0000256" key="8">
    <source>
        <dbReference type="ARBA" id="ARBA00022755"/>
    </source>
</evidence>
<dbReference type="Gene3D" id="3.40.50.20">
    <property type="match status" value="1"/>
</dbReference>
<dbReference type="RefSeq" id="WP_229344658.1">
    <property type="nucleotide sequence ID" value="NZ_JAJFAT010000005.1"/>
</dbReference>
<evidence type="ECO:0000313" key="18">
    <source>
        <dbReference type="Proteomes" id="UP001199296"/>
    </source>
</evidence>
<evidence type="ECO:0000256" key="4">
    <source>
        <dbReference type="ARBA" id="ARBA00013255"/>
    </source>
</evidence>
<dbReference type="InterPro" id="IPR020559">
    <property type="entry name" value="PRibGlycinamide_synth_CS"/>
</dbReference>
<dbReference type="EC" id="6.3.4.13" evidence="4 14"/>
<evidence type="ECO:0000313" key="17">
    <source>
        <dbReference type="EMBL" id="MCC3144680.1"/>
    </source>
</evidence>
<evidence type="ECO:0000256" key="5">
    <source>
        <dbReference type="ARBA" id="ARBA00022598"/>
    </source>
</evidence>
<feature type="domain" description="ATP-grasp" evidence="16">
    <location>
        <begin position="107"/>
        <end position="316"/>
    </location>
</feature>
<keyword evidence="5 14" id="KW-0436">Ligase</keyword>
<evidence type="ECO:0000256" key="13">
    <source>
        <dbReference type="ARBA" id="ARBA00042864"/>
    </source>
</evidence>
<comment type="caution">
    <text evidence="17">The sequence shown here is derived from an EMBL/GenBank/DDBJ whole genome shotgun (WGS) entry which is preliminary data.</text>
</comment>
<organism evidence="17 18">
    <name type="scientific">Halanaerobium polyolivorans</name>
    <dbReference type="NCBI Taxonomy" id="2886943"/>
    <lineage>
        <taxon>Bacteria</taxon>
        <taxon>Bacillati</taxon>
        <taxon>Bacillota</taxon>
        <taxon>Clostridia</taxon>
        <taxon>Halanaerobiales</taxon>
        <taxon>Halanaerobiaceae</taxon>
        <taxon>Halanaerobium</taxon>
    </lineage>
</organism>
<name>A0AAW4WVT4_9FIRM</name>
<dbReference type="GO" id="GO:0004637">
    <property type="term" value="F:phosphoribosylamine-glycine ligase activity"/>
    <property type="evidence" value="ECO:0007669"/>
    <property type="project" value="UniProtKB-UniRule"/>
</dbReference>
<dbReference type="Pfam" id="PF01071">
    <property type="entry name" value="GARS_A"/>
    <property type="match status" value="1"/>
</dbReference>
<evidence type="ECO:0000256" key="11">
    <source>
        <dbReference type="ARBA" id="ARBA00038345"/>
    </source>
</evidence>
<comment type="catalytic activity">
    <reaction evidence="14">
        <text>5-phospho-beta-D-ribosylamine + glycine + ATP = N(1)-(5-phospho-beta-D-ribosyl)glycinamide + ADP + phosphate + H(+)</text>
        <dbReference type="Rhea" id="RHEA:17453"/>
        <dbReference type="ChEBI" id="CHEBI:15378"/>
        <dbReference type="ChEBI" id="CHEBI:30616"/>
        <dbReference type="ChEBI" id="CHEBI:43474"/>
        <dbReference type="ChEBI" id="CHEBI:57305"/>
        <dbReference type="ChEBI" id="CHEBI:58681"/>
        <dbReference type="ChEBI" id="CHEBI:143788"/>
        <dbReference type="ChEBI" id="CHEBI:456216"/>
        <dbReference type="EC" id="6.3.4.13"/>
    </reaction>
</comment>
<dbReference type="InterPro" id="IPR013815">
    <property type="entry name" value="ATP_grasp_subdomain_1"/>
</dbReference>
<comment type="pathway">
    <text evidence="3 14">Purine metabolism; IMP biosynthesis via de novo pathway; N(1)-(5-phospho-D-ribosyl)glycinamide from 5-phospho-alpha-D-ribose 1-diphosphate: step 2/2.</text>
</comment>
<accession>A0AAW4WVT4</accession>
<evidence type="ECO:0000256" key="7">
    <source>
        <dbReference type="ARBA" id="ARBA00022741"/>
    </source>
</evidence>
<dbReference type="SUPFAM" id="SSF52440">
    <property type="entry name" value="PreATP-grasp domain"/>
    <property type="match status" value="1"/>
</dbReference>
<comment type="cofactor">
    <cofactor evidence="2">
        <name>Mg(2+)</name>
        <dbReference type="ChEBI" id="CHEBI:18420"/>
    </cofactor>
</comment>
<dbReference type="SUPFAM" id="SSF51246">
    <property type="entry name" value="Rudiment single hybrid motif"/>
    <property type="match status" value="1"/>
</dbReference>
<dbReference type="Gene3D" id="3.30.1490.20">
    <property type="entry name" value="ATP-grasp fold, A domain"/>
    <property type="match status" value="1"/>
</dbReference>
<evidence type="ECO:0000256" key="6">
    <source>
        <dbReference type="ARBA" id="ARBA00022723"/>
    </source>
</evidence>
<evidence type="ECO:0000256" key="2">
    <source>
        <dbReference type="ARBA" id="ARBA00001946"/>
    </source>
</evidence>
<dbReference type="GO" id="GO:0009113">
    <property type="term" value="P:purine nucleobase biosynthetic process"/>
    <property type="evidence" value="ECO:0007669"/>
    <property type="project" value="InterPro"/>
</dbReference>
<dbReference type="InterPro" id="IPR000115">
    <property type="entry name" value="PRibGlycinamide_synth"/>
</dbReference>
<dbReference type="InterPro" id="IPR011761">
    <property type="entry name" value="ATP-grasp"/>
</dbReference>
<dbReference type="Pfam" id="PF02844">
    <property type="entry name" value="GARS_N"/>
    <property type="match status" value="1"/>
</dbReference>
<evidence type="ECO:0000256" key="12">
    <source>
        <dbReference type="ARBA" id="ARBA00042242"/>
    </source>
</evidence>
<keyword evidence="9 15" id="KW-0067">ATP-binding</keyword>
<proteinExistence type="inferred from homology"/>
<dbReference type="HAMAP" id="MF_00138">
    <property type="entry name" value="GARS"/>
    <property type="match status" value="1"/>
</dbReference>
<dbReference type="GO" id="GO:0005524">
    <property type="term" value="F:ATP binding"/>
    <property type="evidence" value="ECO:0007669"/>
    <property type="project" value="UniProtKB-UniRule"/>
</dbReference>
<dbReference type="Proteomes" id="UP001199296">
    <property type="component" value="Unassembled WGS sequence"/>
</dbReference>
<evidence type="ECO:0000256" key="3">
    <source>
        <dbReference type="ARBA" id="ARBA00005174"/>
    </source>
</evidence>
<dbReference type="GO" id="GO:0006189">
    <property type="term" value="P:'de novo' IMP biosynthetic process"/>
    <property type="evidence" value="ECO:0007669"/>
    <property type="project" value="UniProtKB-UniRule"/>
</dbReference>
<dbReference type="NCBIfam" id="TIGR00877">
    <property type="entry name" value="purD"/>
    <property type="match status" value="1"/>
</dbReference>
<dbReference type="EMBL" id="JAJFAT010000005">
    <property type="protein sequence ID" value="MCC3144680.1"/>
    <property type="molecule type" value="Genomic_DNA"/>
</dbReference>
<dbReference type="AlphaFoldDB" id="A0AAW4WVT4"/>
<dbReference type="FunFam" id="3.40.50.20:FF:000006">
    <property type="entry name" value="Phosphoribosylamine--glycine ligase, chloroplastic"/>
    <property type="match status" value="1"/>
</dbReference>
<dbReference type="PROSITE" id="PS00184">
    <property type="entry name" value="GARS"/>
    <property type="match status" value="1"/>
</dbReference>
<reference evidence="17 18" key="1">
    <citation type="submission" date="2021-10" db="EMBL/GenBank/DDBJ databases">
        <authorList>
            <person name="Grouzdev D.S."/>
            <person name="Pantiukh K.S."/>
            <person name="Krutkina M.S."/>
        </authorList>
    </citation>
    <scope>NUCLEOTIDE SEQUENCE [LARGE SCALE GENOMIC DNA]</scope>
    <source>
        <strain evidence="17 18">Z-7514</strain>
    </source>
</reference>
<sequence>MKVLIVGSGGREHAIAWKLFRSDEADEIFVAPGNDGMTDVAKRVDIEADDIEGLAEFARETDIGMTIVGPEEPLVAGIVDYFVERSLPIFGPKKQAALLEGSKVFAKDILNKYNIPTAEYEVFTDPDAALNYLKNADFPLVIKAEGLAQGKGSIVASDFQDSQDAVARIMEDKAFGDAGDRIVVEDFLEGEELSVFALTDGQTILPITTTRDHKAVFEGEEGPNTGGMGAYSPAANADEKLMDKICREILRPTLNALNSEGIDYRGVLHIGMIITENGPAVIDYNARFGDPETQVILPRLRDDLIDLMEMTNNVHLKYKKEINVSNNVAVCVVLTSAGYPLTFNTGYEIKGLDNIKQHDDLLIFHAGTKLVDDKYYTDGGRVLGLTVLSNGLLNTINKVYQYIEEVEFEDMHYRTDIGFSISEIAEKELN</sequence>
<dbReference type="InterPro" id="IPR016185">
    <property type="entry name" value="PreATP-grasp_dom_sf"/>
</dbReference>
<comment type="cofactor">
    <cofactor evidence="1">
        <name>Mn(2+)</name>
        <dbReference type="ChEBI" id="CHEBI:29035"/>
    </cofactor>
</comment>
<dbReference type="GO" id="GO:0046872">
    <property type="term" value="F:metal ion binding"/>
    <property type="evidence" value="ECO:0007669"/>
    <property type="project" value="UniProtKB-KW"/>
</dbReference>
<evidence type="ECO:0000256" key="14">
    <source>
        <dbReference type="HAMAP-Rule" id="MF_00138"/>
    </source>
</evidence>
<dbReference type="PANTHER" id="PTHR43472:SF1">
    <property type="entry name" value="PHOSPHORIBOSYLAMINE--GLYCINE LIGASE, CHLOROPLASTIC"/>
    <property type="match status" value="1"/>
</dbReference>
<keyword evidence="7 15" id="KW-0547">Nucleotide-binding</keyword>
<dbReference type="PROSITE" id="PS50975">
    <property type="entry name" value="ATP_GRASP"/>
    <property type="match status" value="1"/>
</dbReference>
<protein>
    <recommendedName>
        <fullName evidence="4 14">Phosphoribosylamine--glycine ligase</fullName>
        <ecNumber evidence="4 14">6.3.4.13</ecNumber>
    </recommendedName>
    <alternativeName>
        <fullName evidence="14">GARS</fullName>
    </alternativeName>
    <alternativeName>
        <fullName evidence="12 14">Glycinamide ribonucleotide synthetase</fullName>
    </alternativeName>
    <alternativeName>
        <fullName evidence="13 14">Phosphoribosylglycinamide synthetase</fullName>
    </alternativeName>
</protein>
<dbReference type="InterPro" id="IPR020562">
    <property type="entry name" value="PRibGlycinamide_synth_N"/>
</dbReference>
<dbReference type="Pfam" id="PF02843">
    <property type="entry name" value="GARS_C"/>
    <property type="match status" value="1"/>
</dbReference>